<dbReference type="InterPro" id="IPR004045">
    <property type="entry name" value="Glutathione_S-Trfase_N"/>
</dbReference>
<name>A0AAV8GJE2_9POAL</name>
<evidence type="ECO:0000256" key="1">
    <source>
        <dbReference type="ARBA" id="ARBA00022679"/>
    </source>
</evidence>
<gene>
    <name evidence="8" type="ORF">LUZ62_016147</name>
</gene>
<dbReference type="SFLD" id="SFLDS00019">
    <property type="entry name" value="Glutathione_Transferase_(cytos"/>
    <property type="match status" value="1"/>
</dbReference>
<keyword evidence="4" id="KW-0963">Cytoplasm</keyword>
<feature type="coiled-coil region" evidence="5">
    <location>
        <begin position="128"/>
        <end position="162"/>
    </location>
</feature>
<dbReference type="PANTHER" id="PTHR11260">
    <property type="entry name" value="GLUTATHIONE S-TRANSFERASE, GST, SUPERFAMILY, GST DOMAIN CONTAINING"/>
    <property type="match status" value="1"/>
</dbReference>
<evidence type="ECO:0000256" key="2">
    <source>
        <dbReference type="ARBA" id="ARBA00025743"/>
    </source>
</evidence>
<dbReference type="FunFam" id="3.40.30.10:FF:000044">
    <property type="entry name" value="Glutathione S-transferase GSTU6"/>
    <property type="match status" value="1"/>
</dbReference>
<dbReference type="GO" id="GO:0006749">
    <property type="term" value="P:glutathione metabolic process"/>
    <property type="evidence" value="ECO:0007669"/>
    <property type="project" value="InterPro"/>
</dbReference>
<keyword evidence="5" id="KW-0175">Coiled coil</keyword>
<accession>A0AAV8GJE2</accession>
<dbReference type="SUPFAM" id="SSF52833">
    <property type="entry name" value="Thioredoxin-like"/>
    <property type="match status" value="1"/>
</dbReference>
<reference evidence="8" key="1">
    <citation type="submission" date="2022-08" db="EMBL/GenBank/DDBJ databases">
        <authorList>
            <person name="Marques A."/>
        </authorList>
    </citation>
    <scope>NUCLEOTIDE SEQUENCE</scope>
    <source>
        <strain evidence="8">RhyPub2mFocal</strain>
        <tissue evidence="8">Leaves</tissue>
    </source>
</reference>
<feature type="domain" description="GST C-terminal" evidence="7">
    <location>
        <begin position="110"/>
        <end position="243"/>
    </location>
</feature>
<dbReference type="InterPro" id="IPR036282">
    <property type="entry name" value="Glutathione-S-Trfase_C_sf"/>
</dbReference>
<dbReference type="EC" id="2.5.1.18" evidence="4"/>
<dbReference type="Proteomes" id="UP001140206">
    <property type="component" value="Chromosome 1"/>
</dbReference>
<dbReference type="FunFam" id="1.20.1050.10:FF:000016">
    <property type="entry name" value="Glutathione S-transferase U9"/>
    <property type="match status" value="1"/>
</dbReference>
<comment type="caution">
    <text evidence="8">The sequence shown here is derived from an EMBL/GenBank/DDBJ whole genome shotgun (WGS) entry which is preliminary data.</text>
</comment>
<dbReference type="AlphaFoldDB" id="A0AAV8GJE2"/>
<dbReference type="CDD" id="cd03058">
    <property type="entry name" value="GST_N_Tau"/>
    <property type="match status" value="1"/>
</dbReference>
<dbReference type="GO" id="GO:0004364">
    <property type="term" value="F:glutathione transferase activity"/>
    <property type="evidence" value="ECO:0007669"/>
    <property type="project" value="UniProtKB-UniRule"/>
</dbReference>
<comment type="subcellular location">
    <subcellularLocation>
        <location evidence="4">Cytoplasm</location>
        <location evidence="4">Cytosol</location>
    </subcellularLocation>
</comment>
<evidence type="ECO:0000313" key="8">
    <source>
        <dbReference type="EMBL" id="KAJ4803581.1"/>
    </source>
</evidence>
<dbReference type="PROSITE" id="PS50404">
    <property type="entry name" value="GST_NTER"/>
    <property type="match status" value="1"/>
</dbReference>
<protein>
    <recommendedName>
        <fullName evidence="4">Glutathione S-transferase</fullName>
        <ecNumber evidence="4">2.5.1.18</ecNumber>
    </recommendedName>
</protein>
<comment type="function">
    <text evidence="4">Is involved in the conjugation of reduced glutathione to a wide number of exogenous and endogenous hydrophobic electrophiles.</text>
</comment>
<keyword evidence="1 4" id="KW-0808">Transferase</keyword>
<dbReference type="CDD" id="cd03185">
    <property type="entry name" value="GST_C_Tau"/>
    <property type="match status" value="1"/>
</dbReference>
<proteinExistence type="inferred from homology"/>
<dbReference type="SUPFAM" id="SSF47616">
    <property type="entry name" value="GST C-terminal domain-like"/>
    <property type="match status" value="1"/>
</dbReference>
<dbReference type="SFLD" id="SFLDG01152">
    <property type="entry name" value="Main.3:_Omega-_and_Tau-like"/>
    <property type="match status" value="1"/>
</dbReference>
<dbReference type="InterPro" id="IPR040079">
    <property type="entry name" value="Glutathione_S-Trfase"/>
</dbReference>
<dbReference type="GO" id="GO:0009407">
    <property type="term" value="P:toxin catabolic process"/>
    <property type="evidence" value="ECO:0007669"/>
    <property type="project" value="UniProtKB-ARBA"/>
</dbReference>
<dbReference type="Pfam" id="PF02798">
    <property type="entry name" value="GST_N"/>
    <property type="match status" value="1"/>
</dbReference>
<dbReference type="PANTHER" id="PTHR11260:SF615">
    <property type="entry name" value="GLUTATHIONE S-TRANSFERASE U17"/>
    <property type="match status" value="1"/>
</dbReference>
<dbReference type="InterPro" id="IPR010987">
    <property type="entry name" value="Glutathione-S-Trfase_C-like"/>
</dbReference>
<dbReference type="InterPro" id="IPR036249">
    <property type="entry name" value="Thioredoxin-like_sf"/>
</dbReference>
<evidence type="ECO:0000259" key="6">
    <source>
        <dbReference type="PROSITE" id="PS50404"/>
    </source>
</evidence>
<feature type="domain" description="GST N-terminal" evidence="6">
    <location>
        <begin position="24"/>
        <end position="103"/>
    </location>
</feature>
<sequence>MLLLKTFEHHQFESKQIKMAAEKNEIKLIGAWNSPFVMRPRIALNMKGVAYEMLQETDGKKSDLLLKSNPVYKKIPVLIHNGKPICESMIIVEYIDETWSSDRASILPCDSYDRAIARFWTAYVDDKIPNTNRKLRTLTNESEDTEAEAEKLIAALQSLEEAFKNCSKGKSFFGGDDIGYLDIAFGSHLAWIKAVEKIVEIKFLDKKKIPSLVAWSERFCAHGAVKEVMPEADMLVEFIKARLSVSSSK</sequence>
<dbReference type="Pfam" id="PF22041">
    <property type="entry name" value="GST_C_7"/>
    <property type="match status" value="1"/>
</dbReference>
<dbReference type="Gene3D" id="3.40.30.10">
    <property type="entry name" value="Glutaredoxin"/>
    <property type="match status" value="1"/>
</dbReference>
<evidence type="ECO:0000256" key="3">
    <source>
        <dbReference type="ARBA" id="ARBA00047960"/>
    </source>
</evidence>
<organism evidence="8 9">
    <name type="scientific">Rhynchospora pubera</name>
    <dbReference type="NCBI Taxonomy" id="906938"/>
    <lineage>
        <taxon>Eukaryota</taxon>
        <taxon>Viridiplantae</taxon>
        <taxon>Streptophyta</taxon>
        <taxon>Embryophyta</taxon>
        <taxon>Tracheophyta</taxon>
        <taxon>Spermatophyta</taxon>
        <taxon>Magnoliopsida</taxon>
        <taxon>Liliopsida</taxon>
        <taxon>Poales</taxon>
        <taxon>Cyperaceae</taxon>
        <taxon>Cyperoideae</taxon>
        <taxon>Rhynchosporeae</taxon>
        <taxon>Rhynchospora</taxon>
    </lineage>
</organism>
<dbReference type="GO" id="GO:0005829">
    <property type="term" value="C:cytosol"/>
    <property type="evidence" value="ECO:0007669"/>
    <property type="project" value="UniProtKB-SubCell"/>
</dbReference>
<dbReference type="InterPro" id="IPR045073">
    <property type="entry name" value="Omega/Tau-like"/>
</dbReference>
<keyword evidence="9" id="KW-1185">Reference proteome</keyword>
<dbReference type="EMBL" id="JAMFTS010000001">
    <property type="protein sequence ID" value="KAJ4803581.1"/>
    <property type="molecule type" value="Genomic_DNA"/>
</dbReference>
<evidence type="ECO:0000259" key="7">
    <source>
        <dbReference type="PROSITE" id="PS50405"/>
    </source>
</evidence>
<evidence type="ECO:0000256" key="5">
    <source>
        <dbReference type="SAM" id="Coils"/>
    </source>
</evidence>
<dbReference type="SFLD" id="SFLDG00358">
    <property type="entry name" value="Main_(cytGST)"/>
    <property type="match status" value="1"/>
</dbReference>
<dbReference type="PROSITE" id="PS50405">
    <property type="entry name" value="GST_CTER"/>
    <property type="match status" value="1"/>
</dbReference>
<comment type="similarity">
    <text evidence="2">Belongs to the GST superfamily. Tau family.</text>
</comment>
<evidence type="ECO:0000256" key="4">
    <source>
        <dbReference type="RuleBase" id="RU369102"/>
    </source>
</evidence>
<evidence type="ECO:0000313" key="9">
    <source>
        <dbReference type="Proteomes" id="UP001140206"/>
    </source>
</evidence>
<comment type="catalytic activity">
    <reaction evidence="3 4">
        <text>RX + glutathione = an S-substituted glutathione + a halide anion + H(+)</text>
        <dbReference type="Rhea" id="RHEA:16437"/>
        <dbReference type="ChEBI" id="CHEBI:15378"/>
        <dbReference type="ChEBI" id="CHEBI:16042"/>
        <dbReference type="ChEBI" id="CHEBI:17792"/>
        <dbReference type="ChEBI" id="CHEBI:57925"/>
        <dbReference type="ChEBI" id="CHEBI:90779"/>
        <dbReference type="EC" id="2.5.1.18"/>
    </reaction>
</comment>
<dbReference type="Gene3D" id="1.20.1050.10">
    <property type="match status" value="1"/>
</dbReference>
<dbReference type="InterPro" id="IPR054416">
    <property type="entry name" value="GST_UstS-like_C"/>
</dbReference>
<dbReference type="InterPro" id="IPR045074">
    <property type="entry name" value="GST_C_Tau"/>
</dbReference>